<accession>A0AAV2DDU8</accession>
<dbReference type="AlphaFoldDB" id="A0AAV2DDU8"/>
<evidence type="ECO:0000313" key="1">
    <source>
        <dbReference type="EMBL" id="CAL1371296.1"/>
    </source>
</evidence>
<evidence type="ECO:0000313" key="2">
    <source>
        <dbReference type="Proteomes" id="UP001497516"/>
    </source>
</evidence>
<name>A0AAV2DDU8_9ROSI</name>
<reference evidence="1 2" key="1">
    <citation type="submission" date="2024-04" db="EMBL/GenBank/DDBJ databases">
        <authorList>
            <person name="Fracassetti M."/>
        </authorList>
    </citation>
    <scope>NUCLEOTIDE SEQUENCE [LARGE SCALE GENOMIC DNA]</scope>
</reference>
<dbReference type="Proteomes" id="UP001497516">
    <property type="component" value="Chromosome 2"/>
</dbReference>
<gene>
    <name evidence="1" type="ORF">LTRI10_LOCUS13370</name>
</gene>
<dbReference type="EMBL" id="OZ034815">
    <property type="protein sequence ID" value="CAL1371296.1"/>
    <property type="molecule type" value="Genomic_DNA"/>
</dbReference>
<protein>
    <submittedName>
        <fullName evidence="1">Uncharacterized protein</fullName>
    </submittedName>
</protein>
<sequence length="80" mass="8656">MAARAHLNNKESFFTGDAVGAEGLRKMIRVDLRFLDPTMLVPGFEYWDLFFSLLCPSSAASSSDAINSGGFSTPGFFTIG</sequence>
<organism evidence="1 2">
    <name type="scientific">Linum trigynum</name>
    <dbReference type="NCBI Taxonomy" id="586398"/>
    <lineage>
        <taxon>Eukaryota</taxon>
        <taxon>Viridiplantae</taxon>
        <taxon>Streptophyta</taxon>
        <taxon>Embryophyta</taxon>
        <taxon>Tracheophyta</taxon>
        <taxon>Spermatophyta</taxon>
        <taxon>Magnoliopsida</taxon>
        <taxon>eudicotyledons</taxon>
        <taxon>Gunneridae</taxon>
        <taxon>Pentapetalae</taxon>
        <taxon>rosids</taxon>
        <taxon>fabids</taxon>
        <taxon>Malpighiales</taxon>
        <taxon>Linaceae</taxon>
        <taxon>Linum</taxon>
    </lineage>
</organism>
<keyword evidence="2" id="KW-1185">Reference proteome</keyword>
<proteinExistence type="predicted"/>